<evidence type="ECO:0000313" key="2">
    <source>
        <dbReference type="Proteomes" id="UP000198893"/>
    </source>
</evidence>
<dbReference type="EMBL" id="FODS01000015">
    <property type="protein sequence ID" value="SEO90476.1"/>
    <property type="molecule type" value="Genomic_DNA"/>
</dbReference>
<dbReference type="STRING" id="569882.SAMN04490248_115108"/>
<dbReference type="OrthoDB" id="8006128at2"/>
<gene>
    <name evidence="1" type="ORF">SAMN04490248_115108</name>
</gene>
<dbReference type="AlphaFoldDB" id="A0A1H8TI53"/>
<keyword evidence="2" id="KW-1185">Reference proteome</keyword>
<sequence length="143" mass="15366">MQTPQYVTADQSSIRLEMEGGAVRVVDRDGPSDLFGRAEAGEFGAVAPFDPGFDVSPPPEPARRVSRLQAKGALLQMGLLDQVEALMAGMDQMTRLAWQEASTFDRASPLLNGLAPYLSWPDGSALTGADLDQLFLLAETIEV</sequence>
<organism evidence="1 2">
    <name type="scientific">Salinihabitans flavidus</name>
    <dbReference type="NCBI Taxonomy" id="569882"/>
    <lineage>
        <taxon>Bacteria</taxon>
        <taxon>Pseudomonadati</taxon>
        <taxon>Pseudomonadota</taxon>
        <taxon>Alphaproteobacteria</taxon>
        <taxon>Rhodobacterales</taxon>
        <taxon>Roseobacteraceae</taxon>
        <taxon>Salinihabitans</taxon>
    </lineage>
</organism>
<dbReference type="RefSeq" id="WP_093119096.1">
    <property type="nucleotide sequence ID" value="NZ_FODS01000015.1"/>
</dbReference>
<reference evidence="1 2" key="1">
    <citation type="submission" date="2016-10" db="EMBL/GenBank/DDBJ databases">
        <authorList>
            <person name="de Groot N.N."/>
        </authorList>
    </citation>
    <scope>NUCLEOTIDE SEQUENCE [LARGE SCALE GENOMIC DNA]</scope>
    <source>
        <strain evidence="1 2">DSM 27842</strain>
    </source>
</reference>
<dbReference type="Proteomes" id="UP000198893">
    <property type="component" value="Unassembled WGS sequence"/>
</dbReference>
<proteinExistence type="predicted"/>
<accession>A0A1H8TI53</accession>
<name>A0A1H8TI53_9RHOB</name>
<evidence type="ECO:0000313" key="1">
    <source>
        <dbReference type="EMBL" id="SEO90476.1"/>
    </source>
</evidence>
<protein>
    <submittedName>
        <fullName evidence="1">Uncharacterized protein</fullName>
    </submittedName>
</protein>